<keyword evidence="5" id="KW-0926">Vacuole</keyword>
<evidence type="ECO:0000313" key="17">
    <source>
        <dbReference type="Proteomes" id="UP000281549"/>
    </source>
</evidence>
<feature type="domain" description="Peptidase M28" evidence="15">
    <location>
        <begin position="91"/>
        <end position="282"/>
    </location>
</feature>
<feature type="transmembrane region" description="Helical" evidence="14">
    <location>
        <begin position="550"/>
        <end position="568"/>
    </location>
</feature>
<dbReference type="Pfam" id="PF04389">
    <property type="entry name" value="Peptidase_M28"/>
    <property type="match status" value="1"/>
</dbReference>
<evidence type="ECO:0000256" key="6">
    <source>
        <dbReference type="ARBA" id="ARBA00022670"/>
    </source>
</evidence>
<feature type="transmembrane region" description="Helical" evidence="14">
    <location>
        <begin position="429"/>
        <end position="448"/>
    </location>
</feature>
<evidence type="ECO:0000256" key="5">
    <source>
        <dbReference type="ARBA" id="ARBA00022554"/>
    </source>
</evidence>
<keyword evidence="8 13" id="KW-0378">Hydrolase</keyword>
<name>A0A4P9YDZ7_ROZAC</name>
<evidence type="ECO:0000256" key="12">
    <source>
        <dbReference type="ARBA" id="ARBA00023180"/>
    </source>
</evidence>
<comment type="function">
    <text evidence="2">May be involved in vacuolar sorting and osmoregulation.</text>
</comment>
<comment type="similarity">
    <text evidence="4 13">Belongs to the peptidase M28 family.</text>
</comment>
<reference evidence="17" key="1">
    <citation type="journal article" date="2018" name="Nat. Microbiol.">
        <title>Leveraging single-cell genomics to expand the fungal tree of life.</title>
        <authorList>
            <person name="Ahrendt S.R."/>
            <person name="Quandt C.A."/>
            <person name="Ciobanu D."/>
            <person name="Clum A."/>
            <person name="Salamov A."/>
            <person name="Andreopoulos B."/>
            <person name="Cheng J.F."/>
            <person name="Woyke T."/>
            <person name="Pelin A."/>
            <person name="Henrissat B."/>
            <person name="Reynolds N.K."/>
            <person name="Benny G.L."/>
            <person name="Smith M.E."/>
            <person name="James T.Y."/>
            <person name="Grigoriev I.V."/>
        </authorList>
    </citation>
    <scope>NUCLEOTIDE SEQUENCE [LARGE SCALE GENOMIC DNA]</scope>
    <source>
        <strain evidence="17">CSF55</strain>
    </source>
</reference>
<organism evidence="16 17">
    <name type="scientific">Rozella allomycis (strain CSF55)</name>
    <dbReference type="NCBI Taxonomy" id="988480"/>
    <lineage>
        <taxon>Eukaryota</taxon>
        <taxon>Fungi</taxon>
        <taxon>Fungi incertae sedis</taxon>
        <taxon>Cryptomycota</taxon>
        <taxon>Cryptomycota incertae sedis</taxon>
        <taxon>Rozella</taxon>
    </lineage>
</organism>
<evidence type="ECO:0000256" key="11">
    <source>
        <dbReference type="ARBA" id="ARBA00023049"/>
    </source>
</evidence>
<dbReference type="AlphaFoldDB" id="A0A4P9YDZ7"/>
<evidence type="ECO:0000256" key="7">
    <source>
        <dbReference type="ARBA" id="ARBA00022692"/>
    </source>
</evidence>
<sequence length="569" mass="63697">MPAALSKQEADATNDFSGQLAYEDLKFIASEFHPVGSLHNYNIGKFIHERLLSIQNDALKSGLSISIFENLSYDASKEEDLLTNVESPGQIYAVLEGESKQILMISAHYDSVRNSYGASDNGAGVTVALEILRKLVAQGKKPLSSIMFFLNNGEEIRLNGSKWMLKQKIYNRVTKVINLEGGGTGGRSILFRSNSYSMIAAYAKVAPFPHMNVAGEKLMRLLGSSTDYDVYVGNVGNAIYVPDVVDVAFYEGRIHYHTENDSLDNIGPESVQHMGSNVYKFVEHLAYSGKYEKSVSEPNEITFFDILGSSATVYSTNVQRIISLTIGGVSFVVAYFIWKRRQISLKLFLRCLSICISFPFVGIIVSFIFNFHSFLIAMFASEGYKVTWTYHWGTFIGLLVCLMIAKMLHEIKNIQKETTELNIESYQKGLIVAILVFTSILSILTNLIPGSGSTQSFTNFNIAILIGTILYLIPFQDQYFFSPLILYTIACYSLSSVILIDSCIMLQRVTTMRKMFLLPFLFTSLLHSLSFLSLIPFVIEFEFKSLKKSLIFIAFVHFIFIIVAISLGV</sequence>
<evidence type="ECO:0000256" key="13">
    <source>
        <dbReference type="RuleBase" id="RU361240"/>
    </source>
</evidence>
<accession>A0A4P9YDZ7</accession>
<comment type="cofactor">
    <cofactor evidence="1">
        <name>Zn(2+)</name>
        <dbReference type="ChEBI" id="CHEBI:29105"/>
    </cofactor>
</comment>
<dbReference type="InterPro" id="IPR007484">
    <property type="entry name" value="Peptidase_M28"/>
</dbReference>
<evidence type="ECO:0000313" key="16">
    <source>
        <dbReference type="EMBL" id="RKP17384.1"/>
    </source>
</evidence>
<feature type="transmembrane region" description="Helical" evidence="14">
    <location>
        <begin position="347"/>
        <end position="369"/>
    </location>
</feature>
<dbReference type="GO" id="GO:0046872">
    <property type="term" value="F:metal ion binding"/>
    <property type="evidence" value="ECO:0007669"/>
    <property type="project" value="UniProtKB-KW"/>
</dbReference>
<feature type="transmembrane region" description="Helical" evidence="14">
    <location>
        <begin position="485"/>
        <end position="509"/>
    </location>
</feature>
<dbReference type="PANTHER" id="PTHR12147:SF58">
    <property type="entry name" value="VACUOLAR MEMBRANE PROTEASE"/>
    <property type="match status" value="1"/>
</dbReference>
<feature type="transmembrane region" description="Helical" evidence="14">
    <location>
        <begin position="321"/>
        <end position="338"/>
    </location>
</feature>
<keyword evidence="9 13" id="KW-0862">Zinc</keyword>
<dbReference type="SUPFAM" id="SSF53187">
    <property type="entry name" value="Zn-dependent exopeptidases"/>
    <property type="match status" value="1"/>
</dbReference>
<dbReference type="GO" id="GO:0005774">
    <property type="term" value="C:vacuolar membrane"/>
    <property type="evidence" value="ECO:0007669"/>
    <property type="project" value="UniProtKB-SubCell"/>
</dbReference>
<evidence type="ECO:0000256" key="10">
    <source>
        <dbReference type="ARBA" id="ARBA00022989"/>
    </source>
</evidence>
<evidence type="ECO:0000256" key="3">
    <source>
        <dbReference type="ARBA" id="ARBA00004128"/>
    </source>
</evidence>
<protein>
    <recommendedName>
        <fullName evidence="13">Peptide hydrolase</fullName>
        <ecNumber evidence="13">3.4.-.-</ecNumber>
    </recommendedName>
</protein>
<gene>
    <name evidence="16" type="ORF">ROZALSC1DRAFT_30803</name>
</gene>
<dbReference type="GO" id="GO:0006508">
    <property type="term" value="P:proteolysis"/>
    <property type="evidence" value="ECO:0007669"/>
    <property type="project" value="UniProtKB-KW"/>
</dbReference>
<keyword evidence="11" id="KW-0482">Metalloprotease</keyword>
<keyword evidence="13" id="KW-0479">Metal-binding</keyword>
<dbReference type="Proteomes" id="UP000281549">
    <property type="component" value="Unassembled WGS sequence"/>
</dbReference>
<dbReference type="InterPro" id="IPR045175">
    <property type="entry name" value="M28_fam"/>
</dbReference>
<keyword evidence="10 14" id="KW-1133">Transmembrane helix</keyword>
<proteinExistence type="inferred from homology"/>
<dbReference type="PANTHER" id="PTHR12147">
    <property type="entry name" value="METALLOPEPTIDASE M28 FAMILY MEMBER"/>
    <property type="match status" value="1"/>
</dbReference>
<feature type="transmembrane region" description="Helical" evidence="14">
    <location>
        <begin position="515"/>
        <end position="538"/>
    </location>
</feature>
<evidence type="ECO:0000256" key="9">
    <source>
        <dbReference type="ARBA" id="ARBA00022833"/>
    </source>
</evidence>
<evidence type="ECO:0000259" key="15">
    <source>
        <dbReference type="Pfam" id="PF04389"/>
    </source>
</evidence>
<evidence type="ECO:0000256" key="2">
    <source>
        <dbReference type="ARBA" id="ARBA00003273"/>
    </source>
</evidence>
<evidence type="ECO:0000256" key="8">
    <source>
        <dbReference type="ARBA" id="ARBA00022801"/>
    </source>
</evidence>
<keyword evidence="6 13" id="KW-0645">Protease</keyword>
<dbReference type="GO" id="GO:0008235">
    <property type="term" value="F:metalloexopeptidase activity"/>
    <property type="evidence" value="ECO:0007669"/>
    <property type="project" value="InterPro"/>
</dbReference>
<feature type="transmembrane region" description="Helical" evidence="14">
    <location>
        <begin position="389"/>
        <end position="408"/>
    </location>
</feature>
<comment type="subcellular location">
    <subcellularLocation>
        <location evidence="3">Vacuole membrane</location>
        <topology evidence="3">Multi-pass membrane protein</topology>
    </subcellularLocation>
</comment>
<dbReference type="EC" id="3.4.-.-" evidence="13"/>
<evidence type="ECO:0000256" key="4">
    <source>
        <dbReference type="ARBA" id="ARBA00010918"/>
    </source>
</evidence>
<keyword evidence="7 14" id="KW-0812">Transmembrane</keyword>
<keyword evidence="14" id="KW-0472">Membrane</keyword>
<dbReference type="Gene3D" id="3.40.630.10">
    <property type="entry name" value="Zn peptidases"/>
    <property type="match status" value="1"/>
</dbReference>
<evidence type="ECO:0000256" key="1">
    <source>
        <dbReference type="ARBA" id="ARBA00001947"/>
    </source>
</evidence>
<dbReference type="EMBL" id="ML005867">
    <property type="protein sequence ID" value="RKP17384.1"/>
    <property type="molecule type" value="Genomic_DNA"/>
</dbReference>
<evidence type="ECO:0000256" key="14">
    <source>
        <dbReference type="SAM" id="Phobius"/>
    </source>
</evidence>
<keyword evidence="12" id="KW-0325">Glycoprotein</keyword>